<feature type="transmembrane region" description="Helical" evidence="1">
    <location>
        <begin position="37"/>
        <end position="62"/>
    </location>
</feature>
<keyword evidence="1" id="KW-0812">Transmembrane</keyword>
<evidence type="ECO:0000256" key="1">
    <source>
        <dbReference type="SAM" id="Phobius"/>
    </source>
</evidence>
<dbReference type="Proteomes" id="UP000887458">
    <property type="component" value="Unassembled WGS sequence"/>
</dbReference>
<sequence>MKTAVNESQNSMVNITTKSNDLKTTTEPSMEEQYPSFLFFVVCLTMSNINIIIIIIMMFTIIHQITTTLQANDVQKRQLQSTIPCGTKYLKETIGISITNNHLYQFLFINDTIQIIRYDYRKSTENNDYKLNLIDGQMLANGLEDLIPSDIVEQLMTIIQWTEFDDNDDDEEINQNKNKLQPIISMAMSINNRGKIRIYCLKSLDQYIYNIGDYNQEIDMTTMEIFHAIQSEKLSIMGTISNHNGIIISLYSKLSFYMNLFKLQENSLNFESSISFAINSSIVYQINEYPTEQEQQTLTKSFGEIFGQNTFTYGFVSDNNQMFLFANHDEKLISFSMNIFNNQEKYPFKLQSYQDFFHCNKTLDPVKIDDNKQITISTTITNTVKQSSTTAVNGSQNTITTEPSLDEQYPSFLVIIIITIISIVN</sequence>
<proteinExistence type="predicted"/>
<keyword evidence="3" id="KW-1185">Reference proteome</keyword>
<keyword evidence="1" id="KW-1133">Transmembrane helix</keyword>
<name>A0ABQ8J9B4_DERPT</name>
<evidence type="ECO:0000313" key="3">
    <source>
        <dbReference type="Proteomes" id="UP000887458"/>
    </source>
</evidence>
<protein>
    <recommendedName>
        <fullName evidence="4">Transmembrane protein</fullName>
    </recommendedName>
</protein>
<dbReference type="EMBL" id="NJHN03000062">
    <property type="protein sequence ID" value="KAH9418946.1"/>
    <property type="molecule type" value="Genomic_DNA"/>
</dbReference>
<evidence type="ECO:0008006" key="4">
    <source>
        <dbReference type="Google" id="ProtNLM"/>
    </source>
</evidence>
<reference evidence="2 3" key="2">
    <citation type="journal article" date="2022" name="Mol. Biol. Evol.">
        <title>Comparative Genomics Reveals Insights into the Divergent Evolution of Astigmatic Mites and Household Pest Adaptations.</title>
        <authorList>
            <person name="Xiong Q."/>
            <person name="Wan A.T."/>
            <person name="Liu X."/>
            <person name="Fung C.S."/>
            <person name="Xiao X."/>
            <person name="Malainual N."/>
            <person name="Hou J."/>
            <person name="Wang L."/>
            <person name="Wang M."/>
            <person name="Yang K.Y."/>
            <person name="Cui Y."/>
            <person name="Leung E.L."/>
            <person name="Nong W."/>
            <person name="Shin S.K."/>
            <person name="Au S.W."/>
            <person name="Jeong K.Y."/>
            <person name="Chew F.T."/>
            <person name="Hui J.H."/>
            <person name="Leung T.F."/>
            <person name="Tungtrongchitr A."/>
            <person name="Zhong N."/>
            <person name="Liu Z."/>
            <person name="Tsui S.K."/>
        </authorList>
    </citation>
    <scope>NUCLEOTIDE SEQUENCE [LARGE SCALE GENOMIC DNA]</scope>
    <source>
        <strain evidence="2">Derp</strain>
    </source>
</reference>
<comment type="caution">
    <text evidence="2">The sequence shown here is derived from an EMBL/GenBank/DDBJ whole genome shotgun (WGS) entry which is preliminary data.</text>
</comment>
<keyword evidence="1" id="KW-0472">Membrane</keyword>
<accession>A0ABQ8J9B4</accession>
<reference evidence="2 3" key="1">
    <citation type="journal article" date="2018" name="J. Allergy Clin. Immunol.">
        <title>High-quality assembly of Dermatophagoides pteronyssinus genome and transcriptome reveals a wide range of novel allergens.</title>
        <authorList>
            <person name="Liu X.Y."/>
            <person name="Yang K.Y."/>
            <person name="Wang M.Q."/>
            <person name="Kwok J.S."/>
            <person name="Zeng X."/>
            <person name="Yang Z."/>
            <person name="Xiao X.J."/>
            <person name="Lau C.P."/>
            <person name="Li Y."/>
            <person name="Huang Z.M."/>
            <person name="Ba J.G."/>
            <person name="Yim A.K."/>
            <person name="Ouyang C.Y."/>
            <person name="Ngai S.M."/>
            <person name="Chan T.F."/>
            <person name="Leung E.L."/>
            <person name="Liu L."/>
            <person name="Liu Z.G."/>
            <person name="Tsui S.K."/>
        </authorList>
    </citation>
    <scope>NUCLEOTIDE SEQUENCE [LARGE SCALE GENOMIC DNA]</scope>
    <source>
        <strain evidence="2">Derp</strain>
    </source>
</reference>
<gene>
    <name evidence="2" type="ORF">DERP_004275</name>
</gene>
<evidence type="ECO:0000313" key="2">
    <source>
        <dbReference type="EMBL" id="KAH9418946.1"/>
    </source>
</evidence>
<organism evidence="2 3">
    <name type="scientific">Dermatophagoides pteronyssinus</name>
    <name type="common">European house dust mite</name>
    <dbReference type="NCBI Taxonomy" id="6956"/>
    <lineage>
        <taxon>Eukaryota</taxon>
        <taxon>Metazoa</taxon>
        <taxon>Ecdysozoa</taxon>
        <taxon>Arthropoda</taxon>
        <taxon>Chelicerata</taxon>
        <taxon>Arachnida</taxon>
        <taxon>Acari</taxon>
        <taxon>Acariformes</taxon>
        <taxon>Sarcoptiformes</taxon>
        <taxon>Astigmata</taxon>
        <taxon>Psoroptidia</taxon>
        <taxon>Analgoidea</taxon>
        <taxon>Pyroglyphidae</taxon>
        <taxon>Dermatophagoidinae</taxon>
        <taxon>Dermatophagoides</taxon>
    </lineage>
</organism>